<evidence type="ECO:0000259" key="1">
    <source>
        <dbReference type="Pfam" id="PF01433"/>
    </source>
</evidence>
<dbReference type="InterPro" id="IPR027268">
    <property type="entry name" value="Peptidase_M4/M1_CTD_sf"/>
</dbReference>
<dbReference type="GO" id="GO:0005615">
    <property type="term" value="C:extracellular space"/>
    <property type="evidence" value="ECO:0007669"/>
    <property type="project" value="TreeGrafter"/>
</dbReference>
<dbReference type="GO" id="GO:0016020">
    <property type="term" value="C:membrane"/>
    <property type="evidence" value="ECO:0007669"/>
    <property type="project" value="TreeGrafter"/>
</dbReference>
<dbReference type="GO" id="GO:0070006">
    <property type="term" value="F:metalloaminopeptidase activity"/>
    <property type="evidence" value="ECO:0007669"/>
    <property type="project" value="TreeGrafter"/>
</dbReference>
<dbReference type="InterPro" id="IPR014782">
    <property type="entry name" value="Peptidase_M1_dom"/>
</dbReference>
<proteinExistence type="predicted"/>
<feature type="domain" description="Peptidase M1 membrane alanine aminopeptidase" evidence="1">
    <location>
        <begin position="15"/>
        <end position="95"/>
    </location>
</feature>
<dbReference type="GO" id="GO:0042277">
    <property type="term" value="F:peptide binding"/>
    <property type="evidence" value="ECO:0007669"/>
    <property type="project" value="TreeGrafter"/>
</dbReference>
<dbReference type="GO" id="GO:0043171">
    <property type="term" value="P:peptide catabolic process"/>
    <property type="evidence" value="ECO:0007669"/>
    <property type="project" value="TreeGrafter"/>
</dbReference>
<dbReference type="GO" id="GO:0006508">
    <property type="term" value="P:proteolysis"/>
    <property type="evidence" value="ECO:0007669"/>
    <property type="project" value="TreeGrafter"/>
</dbReference>
<evidence type="ECO:0000313" key="2">
    <source>
        <dbReference type="EMBL" id="KJH45372.1"/>
    </source>
</evidence>
<dbReference type="PANTHER" id="PTHR11533:SF21">
    <property type="entry name" value="AMINOPEPTIDASE"/>
    <property type="match status" value="1"/>
</dbReference>
<dbReference type="Proteomes" id="UP000053766">
    <property type="component" value="Unassembled WGS sequence"/>
</dbReference>
<reference evidence="2 3" key="1">
    <citation type="submission" date="2013-11" db="EMBL/GenBank/DDBJ databases">
        <title>Draft genome of the bovine lungworm Dictyocaulus viviparus.</title>
        <authorList>
            <person name="Mitreva M."/>
        </authorList>
    </citation>
    <scope>NUCLEOTIDE SEQUENCE [LARGE SCALE GENOMIC DNA]</scope>
    <source>
        <strain evidence="2 3">HannoverDv2000</strain>
    </source>
</reference>
<dbReference type="EMBL" id="KN716411">
    <property type="protein sequence ID" value="KJH45372.1"/>
    <property type="molecule type" value="Genomic_DNA"/>
</dbReference>
<dbReference type="OrthoDB" id="510539at2759"/>
<dbReference type="GO" id="GO:0008270">
    <property type="term" value="F:zinc ion binding"/>
    <property type="evidence" value="ECO:0007669"/>
    <property type="project" value="InterPro"/>
</dbReference>
<dbReference type="PANTHER" id="PTHR11533">
    <property type="entry name" value="PROTEASE M1 ZINC METALLOPROTEASE"/>
    <property type="match status" value="1"/>
</dbReference>
<reference evidence="3" key="2">
    <citation type="journal article" date="2016" name="Sci. Rep.">
        <title>Dictyocaulus viviparus genome, variome and transcriptome elucidate lungworm biology and support future intervention.</title>
        <authorList>
            <person name="McNulty S.N."/>
            <person name="Strube C."/>
            <person name="Rosa B.A."/>
            <person name="Martin J.C."/>
            <person name="Tyagi R."/>
            <person name="Choi Y.J."/>
            <person name="Wang Q."/>
            <person name="Hallsworth Pepin K."/>
            <person name="Zhang X."/>
            <person name="Ozersky P."/>
            <person name="Wilson R.K."/>
            <person name="Sternberg P.W."/>
            <person name="Gasser R.B."/>
            <person name="Mitreva M."/>
        </authorList>
    </citation>
    <scope>NUCLEOTIDE SEQUENCE [LARGE SCALE GENOMIC DNA]</scope>
    <source>
        <strain evidence="3">HannoverDv2000</strain>
    </source>
</reference>
<protein>
    <recommendedName>
        <fullName evidence="1">Peptidase M1 membrane alanine aminopeptidase domain-containing protein</fullName>
    </recommendedName>
</protein>
<dbReference type="Gene3D" id="1.10.390.10">
    <property type="entry name" value="Neutral Protease Domain 2"/>
    <property type="match status" value="1"/>
</dbReference>
<gene>
    <name evidence="2" type="ORF">DICVIV_08585</name>
</gene>
<dbReference type="STRING" id="29172.A0A0D8XNQ5"/>
<accession>A0A0D8XNQ5</accession>
<dbReference type="GO" id="GO:0005737">
    <property type="term" value="C:cytoplasm"/>
    <property type="evidence" value="ECO:0007669"/>
    <property type="project" value="TreeGrafter"/>
</dbReference>
<evidence type="ECO:0000313" key="3">
    <source>
        <dbReference type="Proteomes" id="UP000053766"/>
    </source>
</evidence>
<name>A0A0D8XNQ5_DICVI</name>
<organism evidence="2 3">
    <name type="scientific">Dictyocaulus viviparus</name>
    <name type="common">Bovine lungworm</name>
    <dbReference type="NCBI Taxonomy" id="29172"/>
    <lineage>
        <taxon>Eukaryota</taxon>
        <taxon>Metazoa</taxon>
        <taxon>Ecdysozoa</taxon>
        <taxon>Nematoda</taxon>
        <taxon>Chromadorea</taxon>
        <taxon>Rhabditida</taxon>
        <taxon>Rhabditina</taxon>
        <taxon>Rhabditomorpha</taxon>
        <taxon>Strongyloidea</taxon>
        <taxon>Metastrongylidae</taxon>
        <taxon>Dictyocaulus</taxon>
    </lineage>
</organism>
<sequence length="145" mass="17015">MLQSTLDHPALVRPLTTELEVERSYHETYLHTKGSVMVIMIRELVSEFQFHSGMRRYLRKNAYRSVSRHELWESMPAYADHGADREQLSTVMERWLMNEGIPEVSIVQQLNYGFQPKLPKWHDLGNAAEQHEVRQPKRESIPKAS</sequence>
<dbReference type="AlphaFoldDB" id="A0A0D8XNQ5"/>
<dbReference type="Pfam" id="PF01433">
    <property type="entry name" value="Peptidase_M1"/>
    <property type="match status" value="1"/>
</dbReference>
<dbReference type="SUPFAM" id="SSF55486">
    <property type="entry name" value="Metalloproteases ('zincins'), catalytic domain"/>
    <property type="match status" value="1"/>
</dbReference>
<dbReference type="InterPro" id="IPR050344">
    <property type="entry name" value="Peptidase_M1_aminopeptidases"/>
</dbReference>
<keyword evidence="3" id="KW-1185">Reference proteome</keyword>